<feature type="non-terminal residue" evidence="3">
    <location>
        <position position="78"/>
    </location>
</feature>
<protein>
    <submittedName>
        <fullName evidence="3">Uncharacterized protein</fullName>
    </submittedName>
</protein>
<dbReference type="EMBL" id="WNYA01093746">
    <property type="protein sequence ID" value="KAG8534712.1"/>
    <property type="molecule type" value="Genomic_DNA"/>
</dbReference>
<name>A0AAV6YBJ3_ENGPU</name>
<dbReference type="AlphaFoldDB" id="A0AAV6YBJ3"/>
<evidence type="ECO:0000256" key="1">
    <source>
        <dbReference type="SAM" id="MobiDB-lite"/>
    </source>
</evidence>
<sequence>MEITDPHRSWLPLGVSPSVVLAVLLVLGVGVFLRRRNNKTRSLEKNSYYHPPQYSHAGEDGDPQELLHGRPPPGAAPS</sequence>
<keyword evidence="2" id="KW-0472">Membrane</keyword>
<proteinExistence type="predicted"/>
<evidence type="ECO:0000313" key="3">
    <source>
        <dbReference type="EMBL" id="KAG8534712.1"/>
    </source>
</evidence>
<keyword evidence="2" id="KW-1133">Transmembrane helix</keyword>
<evidence type="ECO:0000313" key="4">
    <source>
        <dbReference type="Proteomes" id="UP000824782"/>
    </source>
</evidence>
<comment type="caution">
    <text evidence="3">The sequence shown here is derived from an EMBL/GenBank/DDBJ whole genome shotgun (WGS) entry which is preliminary data.</text>
</comment>
<evidence type="ECO:0000256" key="2">
    <source>
        <dbReference type="SAM" id="Phobius"/>
    </source>
</evidence>
<accession>A0AAV6YBJ3</accession>
<gene>
    <name evidence="3" type="ORF">GDO81_018750</name>
</gene>
<feature type="transmembrane region" description="Helical" evidence="2">
    <location>
        <begin position="15"/>
        <end position="33"/>
    </location>
</feature>
<reference evidence="3" key="1">
    <citation type="thesis" date="2020" institute="ProQuest LLC" country="789 East Eisenhower Parkway, Ann Arbor, MI, USA">
        <title>Comparative Genomics and Chromosome Evolution.</title>
        <authorList>
            <person name="Mudd A.B."/>
        </authorList>
    </citation>
    <scope>NUCLEOTIDE SEQUENCE</scope>
    <source>
        <strain evidence="3">237g6f4</strain>
        <tissue evidence="3">Blood</tissue>
    </source>
</reference>
<keyword evidence="4" id="KW-1185">Reference proteome</keyword>
<keyword evidence="2" id="KW-0812">Transmembrane</keyword>
<feature type="region of interest" description="Disordered" evidence="1">
    <location>
        <begin position="41"/>
        <end position="78"/>
    </location>
</feature>
<dbReference type="Proteomes" id="UP000824782">
    <property type="component" value="Unassembled WGS sequence"/>
</dbReference>
<organism evidence="3 4">
    <name type="scientific">Engystomops pustulosus</name>
    <name type="common">Tungara frog</name>
    <name type="synonym">Physalaemus pustulosus</name>
    <dbReference type="NCBI Taxonomy" id="76066"/>
    <lineage>
        <taxon>Eukaryota</taxon>
        <taxon>Metazoa</taxon>
        <taxon>Chordata</taxon>
        <taxon>Craniata</taxon>
        <taxon>Vertebrata</taxon>
        <taxon>Euteleostomi</taxon>
        <taxon>Amphibia</taxon>
        <taxon>Batrachia</taxon>
        <taxon>Anura</taxon>
        <taxon>Neobatrachia</taxon>
        <taxon>Hyloidea</taxon>
        <taxon>Leptodactylidae</taxon>
        <taxon>Leiuperinae</taxon>
        <taxon>Engystomops</taxon>
    </lineage>
</organism>